<feature type="compositionally biased region" description="Basic and acidic residues" evidence="1">
    <location>
        <begin position="17"/>
        <end position="27"/>
    </location>
</feature>
<organism evidence="2 3">
    <name type="scientific">Botrytis porri</name>
    <dbReference type="NCBI Taxonomy" id="87229"/>
    <lineage>
        <taxon>Eukaryota</taxon>
        <taxon>Fungi</taxon>
        <taxon>Dikarya</taxon>
        <taxon>Ascomycota</taxon>
        <taxon>Pezizomycotina</taxon>
        <taxon>Leotiomycetes</taxon>
        <taxon>Helotiales</taxon>
        <taxon>Sclerotiniaceae</taxon>
        <taxon>Botrytis</taxon>
    </lineage>
</organism>
<accession>A0A4Z1KVN2</accession>
<gene>
    <name evidence="2" type="ORF">BPOR_0154g00070</name>
</gene>
<feature type="region of interest" description="Disordered" evidence="1">
    <location>
        <begin position="248"/>
        <end position="269"/>
    </location>
</feature>
<feature type="compositionally biased region" description="Polar residues" evidence="1">
    <location>
        <begin position="1"/>
        <end position="10"/>
    </location>
</feature>
<feature type="compositionally biased region" description="Polar residues" evidence="1">
    <location>
        <begin position="248"/>
        <end position="262"/>
    </location>
</feature>
<evidence type="ECO:0000313" key="2">
    <source>
        <dbReference type="EMBL" id="TGO88567.1"/>
    </source>
</evidence>
<dbReference type="Proteomes" id="UP000297280">
    <property type="component" value="Unassembled WGS sequence"/>
</dbReference>
<feature type="region of interest" description="Disordered" evidence="1">
    <location>
        <begin position="1"/>
        <end position="39"/>
    </location>
</feature>
<dbReference type="EMBL" id="PQXO01000154">
    <property type="protein sequence ID" value="TGO88567.1"/>
    <property type="molecule type" value="Genomic_DNA"/>
</dbReference>
<evidence type="ECO:0000313" key="3">
    <source>
        <dbReference type="Proteomes" id="UP000297280"/>
    </source>
</evidence>
<reference evidence="2 3" key="1">
    <citation type="submission" date="2017-12" db="EMBL/GenBank/DDBJ databases">
        <title>Comparative genomics of Botrytis spp.</title>
        <authorList>
            <person name="Valero-Jimenez C.A."/>
            <person name="Tapia P."/>
            <person name="Veloso J."/>
            <person name="Silva-Moreno E."/>
            <person name="Staats M."/>
            <person name="Valdes J.H."/>
            <person name="Van Kan J.A.L."/>
        </authorList>
    </citation>
    <scope>NUCLEOTIDE SEQUENCE [LARGE SCALE GENOMIC DNA]</scope>
    <source>
        <strain evidence="2 3">MUCL3349</strain>
    </source>
</reference>
<dbReference type="AlphaFoldDB" id="A0A4Z1KVN2"/>
<sequence length="393" mass="44169">MAPPDQTSVKEAQAPTKDAEAEKEDVSTLRSPSLYNNGVGDVNQELNRRLNKEANRGVNQQVNQGVKKRPLYKQWSKREETIVQDIIDNHSTNPATSKMDFKELDRYSVKKLAEAGFVRTLLGVTDFRGRNLCKIDYSKVCDLVANMPESIRDMEAREGYGNLPQWQAILFVDEVQSLPRVQVSYESLFNTNHSEPLASSQEWNTLSRIMNSQFARNGKRDYEEYNSGLAGESSTNAAAAAAATQKPQAQTFPMGTNGQQGFPKTPGTKSCEVAKMQSETGLNMPPASKRMCVTNNSKENPIEIRDDSPLSQSQSESDRIELARGSIANLEKMTLSCLEIKMWCEMSAVEYEAKSKEAVEMAAKYKKKAIEKLDEILKIHRLNPEFKDYKPFQ</sequence>
<proteinExistence type="predicted"/>
<name>A0A4Z1KVN2_9HELO</name>
<keyword evidence="3" id="KW-1185">Reference proteome</keyword>
<comment type="caution">
    <text evidence="2">The sequence shown here is derived from an EMBL/GenBank/DDBJ whole genome shotgun (WGS) entry which is preliminary data.</text>
</comment>
<evidence type="ECO:0000256" key="1">
    <source>
        <dbReference type="SAM" id="MobiDB-lite"/>
    </source>
</evidence>
<protein>
    <submittedName>
        <fullName evidence="2">Uncharacterized protein</fullName>
    </submittedName>
</protein>